<feature type="domain" description="C2H2-type" evidence="2">
    <location>
        <begin position="166"/>
        <end position="195"/>
    </location>
</feature>
<dbReference type="AlphaFoldDB" id="A0A2S6BZP9"/>
<dbReference type="SMART" id="SM00355">
    <property type="entry name" value="ZnF_C2H2"/>
    <property type="match status" value="2"/>
</dbReference>
<dbReference type="InterPro" id="IPR013087">
    <property type="entry name" value="Znf_C2H2_type"/>
</dbReference>
<sequence>MSKANYYYSTSPSIFDKLAGLFDKALDLESVIDHPAPYPRIARKKSFRQIRPNDHKVVTMSGSSYYTTRPIAPYGYPTTPTSPLSSSPSSTYYDSPSPPYQQQSYYPSPSYYQSPTTPRPPQLPVQIPIEYCCLIPNCTYAASRKADLERHYRAMHPAPGASAPTYDCQWQGCHRKGNYGFGRKDKMVDHMREVHKADIPKRSGNGGRREGGSRGGGGYGGGEGSGGYGYRTY</sequence>
<dbReference type="Proteomes" id="UP000237631">
    <property type="component" value="Unassembled WGS sequence"/>
</dbReference>
<dbReference type="EMBL" id="PNEN01001633">
    <property type="protein sequence ID" value="PPJ52953.1"/>
    <property type="molecule type" value="Genomic_DNA"/>
</dbReference>
<comment type="caution">
    <text evidence="3">The sequence shown here is derived from an EMBL/GenBank/DDBJ whole genome shotgun (WGS) entry which is preliminary data.</text>
</comment>
<feature type="compositionally biased region" description="Gly residues" evidence="1">
    <location>
        <begin position="213"/>
        <end position="233"/>
    </location>
</feature>
<feature type="domain" description="C2H2-type" evidence="2">
    <location>
        <begin position="131"/>
        <end position="156"/>
    </location>
</feature>
<protein>
    <recommendedName>
        <fullName evidence="2">C2H2-type domain-containing protein</fullName>
    </recommendedName>
</protein>
<accession>A0A2S6BZP9</accession>
<name>A0A2S6BZP9_9PEZI</name>
<dbReference type="Gene3D" id="3.30.160.60">
    <property type="entry name" value="Classic Zinc Finger"/>
    <property type="match status" value="1"/>
</dbReference>
<organism evidence="3 4">
    <name type="scientific">Cercospora berteroae</name>
    <dbReference type="NCBI Taxonomy" id="357750"/>
    <lineage>
        <taxon>Eukaryota</taxon>
        <taxon>Fungi</taxon>
        <taxon>Dikarya</taxon>
        <taxon>Ascomycota</taxon>
        <taxon>Pezizomycotina</taxon>
        <taxon>Dothideomycetes</taxon>
        <taxon>Dothideomycetidae</taxon>
        <taxon>Mycosphaerellales</taxon>
        <taxon>Mycosphaerellaceae</taxon>
        <taxon>Cercospora</taxon>
    </lineage>
</organism>
<gene>
    <name evidence="3" type="ORF">CBER1_11082</name>
</gene>
<feature type="region of interest" description="Disordered" evidence="1">
    <location>
        <begin position="77"/>
        <end position="119"/>
    </location>
</feature>
<evidence type="ECO:0000256" key="1">
    <source>
        <dbReference type="SAM" id="MobiDB-lite"/>
    </source>
</evidence>
<keyword evidence="4" id="KW-1185">Reference proteome</keyword>
<evidence type="ECO:0000313" key="4">
    <source>
        <dbReference type="Proteomes" id="UP000237631"/>
    </source>
</evidence>
<proteinExistence type="predicted"/>
<reference evidence="4" key="1">
    <citation type="journal article" date="2017" name="bioRxiv">
        <title>Conservation of a gene cluster reveals novel cercosporin biosynthetic mechanisms and extends production to the genus Colletotrichum.</title>
        <authorList>
            <person name="de Jonge R."/>
            <person name="Ebert M.K."/>
            <person name="Huitt-Roehl C.R."/>
            <person name="Pal P."/>
            <person name="Suttle J.C."/>
            <person name="Spanner R.E."/>
            <person name="Neubauer J.D."/>
            <person name="Jurick W.M.II."/>
            <person name="Stott K.A."/>
            <person name="Secor G.A."/>
            <person name="Thomma B.P.H.J."/>
            <person name="Van de Peer Y."/>
            <person name="Townsend C.A."/>
            <person name="Bolton M.D."/>
        </authorList>
    </citation>
    <scope>NUCLEOTIDE SEQUENCE [LARGE SCALE GENOMIC DNA]</scope>
    <source>
        <strain evidence="4">CBS538.71</strain>
    </source>
</reference>
<feature type="compositionally biased region" description="Basic and acidic residues" evidence="1">
    <location>
        <begin position="198"/>
        <end position="212"/>
    </location>
</feature>
<feature type="region of interest" description="Disordered" evidence="1">
    <location>
        <begin position="198"/>
        <end position="233"/>
    </location>
</feature>
<evidence type="ECO:0000259" key="2">
    <source>
        <dbReference type="SMART" id="SM00355"/>
    </source>
</evidence>
<evidence type="ECO:0000313" key="3">
    <source>
        <dbReference type="EMBL" id="PPJ52953.1"/>
    </source>
</evidence>
<dbReference type="OrthoDB" id="2687452at2759"/>
<feature type="compositionally biased region" description="Low complexity" evidence="1">
    <location>
        <begin position="77"/>
        <end position="116"/>
    </location>
</feature>